<feature type="compositionally biased region" description="Low complexity" evidence="1">
    <location>
        <begin position="215"/>
        <end position="228"/>
    </location>
</feature>
<reference evidence="2" key="1">
    <citation type="submission" date="2025-08" db="UniProtKB">
        <authorList>
            <consortium name="Ensembl"/>
        </authorList>
    </citation>
    <scope>IDENTIFICATION</scope>
</reference>
<dbReference type="Proteomes" id="UP000472241">
    <property type="component" value="Unplaced"/>
</dbReference>
<sequence>MRSVLGGPSPEHTLCRLCCEYDQLPTALEHTSVGFPAGPHAPSLGGAEHRSATYSSSVSTSRLDTAQMAMIRYTLTSTSAVSAPAAPANTRDEALGAWPLSTSDSSTVAVAVSAGSPWSLTSTSRRWRGESASSRLRVVLISPVYSATRKGCARHRRLQLVRQPRVVARVRVHRAHLRHHVARAHRPPHQLAHGAARAARQAAAAARARCRSRPARTPAASRCCPAGARPRRARSLGTAAAPAPRGPAAAARTPCRSPRAPTRSSTAHARPPAAPPASRTPARSPARPRPARTP</sequence>
<keyword evidence="3" id="KW-1185">Reference proteome</keyword>
<reference evidence="2" key="2">
    <citation type="submission" date="2025-09" db="UniProtKB">
        <authorList>
            <consortium name="Ensembl"/>
        </authorList>
    </citation>
    <scope>IDENTIFICATION</scope>
</reference>
<feature type="compositionally biased region" description="Low complexity" evidence="1">
    <location>
        <begin position="235"/>
        <end position="254"/>
    </location>
</feature>
<organism evidence="2 3">
    <name type="scientific">Lynx canadensis</name>
    <name type="common">Canada lynx</name>
    <name type="synonym">Felis canadensis</name>
    <dbReference type="NCBI Taxonomy" id="61383"/>
    <lineage>
        <taxon>Eukaryota</taxon>
        <taxon>Metazoa</taxon>
        <taxon>Chordata</taxon>
        <taxon>Craniata</taxon>
        <taxon>Vertebrata</taxon>
        <taxon>Euteleostomi</taxon>
        <taxon>Mammalia</taxon>
        <taxon>Eutheria</taxon>
        <taxon>Laurasiatheria</taxon>
        <taxon>Carnivora</taxon>
        <taxon>Feliformia</taxon>
        <taxon>Felidae</taxon>
        <taxon>Felinae</taxon>
        <taxon>Lynx</taxon>
    </lineage>
</organism>
<feature type="compositionally biased region" description="Low complexity" evidence="1">
    <location>
        <begin position="263"/>
        <end position="285"/>
    </location>
</feature>
<evidence type="ECO:0000313" key="2">
    <source>
        <dbReference type="Ensembl" id="ENSLCNP00005026872.1"/>
    </source>
</evidence>
<dbReference type="AlphaFoldDB" id="A0A667IQF7"/>
<dbReference type="Ensembl" id="ENSLCNT00005030016.1">
    <property type="protein sequence ID" value="ENSLCNP00005026872.1"/>
    <property type="gene ID" value="ENSLCNG00005017486.1"/>
</dbReference>
<feature type="region of interest" description="Disordered" evidence="1">
    <location>
        <begin position="202"/>
        <end position="294"/>
    </location>
</feature>
<evidence type="ECO:0000256" key="1">
    <source>
        <dbReference type="SAM" id="MobiDB-lite"/>
    </source>
</evidence>
<accession>A0A667IQF7</accession>
<proteinExistence type="predicted"/>
<feature type="region of interest" description="Disordered" evidence="1">
    <location>
        <begin position="39"/>
        <end position="58"/>
    </location>
</feature>
<name>A0A667IQF7_LYNCA</name>
<evidence type="ECO:0000313" key="3">
    <source>
        <dbReference type="Proteomes" id="UP000472241"/>
    </source>
</evidence>
<protein>
    <submittedName>
        <fullName evidence="2">Uncharacterized protein</fullName>
    </submittedName>
</protein>